<evidence type="ECO:0000256" key="2">
    <source>
        <dbReference type="ARBA" id="ARBA00022448"/>
    </source>
</evidence>
<keyword evidence="7" id="KW-1185">Reference proteome</keyword>
<dbReference type="HOGENOM" id="CLU_475343_0_0_4"/>
<dbReference type="PANTHER" id="PTHR30290">
    <property type="entry name" value="PERIPLASMIC BINDING COMPONENT OF ABC TRANSPORTER"/>
    <property type="match status" value="1"/>
</dbReference>
<keyword evidence="4" id="KW-1133">Transmembrane helix</keyword>
<accession>F3QN94</accession>
<dbReference type="CDD" id="cd08498">
    <property type="entry name" value="PBP2_NikA_DppA_OppA_like_2"/>
    <property type="match status" value="1"/>
</dbReference>
<dbReference type="EMBL" id="AFBP01000090">
    <property type="protein sequence ID" value="EGG51221.1"/>
    <property type="molecule type" value="Genomic_DNA"/>
</dbReference>
<evidence type="ECO:0000259" key="5">
    <source>
        <dbReference type="Pfam" id="PF00496"/>
    </source>
</evidence>
<dbReference type="AlphaFoldDB" id="F3QN94"/>
<keyword evidence="2" id="KW-0813">Transport</keyword>
<dbReference type="GO" id="GO:0043190">
    <property type="term" value="C:ATP-binding cassette (ABC) transporter complex"/>
    <property type="evidence" value="ECO:0007669"/>
    <property type="project" value="InterPro"/>
</dbReference>
<feature type="transmembrane region" description="Helical" evidence="4">
    <location>
        <begin position="50"/>
        <end position="71"/>
    </location>
</feature>
<proteinExistence type="inferred from homology"/>
<organism evidence="6 7">
    <name type="scientific">Parasutterella excrementihominis YIT 11859</name>
    <dbReference type="NCBI Taxonomy" id="762966"/>
    <lineage>
        <taxon>Bacteria</taxon>
        <taxon>Pseudomonadati</taxon>
        <taxon>Pseudomonadota</taxon>
        <taxon>Betaproteobacteria</taxon>
        <taxon>Burkholderiales</taxon>
        <taxon>Sutterellaceae</taxon>
        <taxon>Parasutterella</taxon>
    </lineage>
</organism>
<dbReference type="SUPFAM" id="SSF53850">
    <property type="entry name" value="Periplasmic binding protein-like II"/>
    <property type="match status" value="1"/>
</dbReference>
<reference evidence="6 7" key="1">
    <citation type="submission" date="2011-02" db="EMBL/GenBank/DDBJ databases">
        <authorList>
            <person name="Weinstock G."/>
            <person name="Sodergren E."/>
            <person name="Clifton S."/>
            <person name="Fulton L."/>
            <person name="Fulton B."/>
            <person name="Courtney L."/>
            <person name="Fronick C."/>
            <person name="Harrison M."/>
            <person name="Strong C."/>
            <person name="Farmer C."/>
            <person name="Delahaunty K."/>
            <person name="Markovic C."/>
            <person name="Hall O."/>
            <person name="Minx P."/>
            <person name="Tomlinson C."/>
            <person name="Mitreva M."/>
            <person name="Hou S."/>
            <person name="Chen J."/>
            <person name="Wollam A."/>
            <person name="Pepin K.H."/>
            <person name="Johnson M."/>
            <person name="Bhonagiri V."/>
            <person name="Zhang X."/>
            <person name="Suruliraj S."/>
            <person name="Warren W."/>
            <person name="Chinwalla A."/>
            <person name="Mardis E.R."/>
            <person name="Wilson R.K."/>
        </authorList>
    </citation>
    <scope>NUCLEOTIDE SEQUENCE [LARGE SCALE GENOMIC DNA]</scope>
    <source>
        <strain evidence="6 7">YIT 11859</strain>
    </source>
</reference>
<dbReference type="InterPro" id="IPR030678">
    <property type="entry name" value="Peptide/Ni-bd"/>
</dbReference>
<evidence type="ECO:0000256" key="1">
    <source>
        <dbReference type="ARBA" id="ARBA00005695"/>
    </source>
</evidence>
<name>F3QN94_9BURK</name>
<evidence type="ECO:0000313" key="7">
    <source>
        <dbReference type="Proteomes" id="UP000005156"/>
    </source>
</evidence>
<dbReference type="GO" id="GO:0030288">
    <property type="term" value="C:outer membrane-bounded periplasmic space"/>
    <property type="evidence" value="ECO:0007669"/>
    <property type="project" value="UniProtKB-ARBA"/>
</dbReference>
<protein>
    <submittedName>
        <fullName evidence="6">ABC transporter, substrate-binding protein, family 5</fullName>
    </submittedName>
</protein>
<dbReference type="PIRSF" id="PIRSF002741">
    <property type="entry name" value="MppA"/>
    <property type="match status" value="1"/>
</dbReference>
<dbReference type="InterPro" id="IPR039424">
    <property type="entry name" value="SBP_5"/>
</dbReference>
<dbReference type="Gene3D" id="3.40.190.10">
    <property type="entry name" value="Periplasmic binding protein-like II"/>
    <property type="match status" value="1"/>
</dbReference>
<dbReference type="GO" id="GO:1904680">
    <property type="term" value="F:peptide transmembrane transporter activity"/>
    <property type="evidence" value="ECO:0007669"/>
    <property type="project" value="TreeGrafter"/>
</dbReference>
<dbReference type="PANTHER" id="PTHR30290:SF9">
    <property type="entry name" value="OLIGOPEPTIDE-BINDING PROTEIN APPA"/>
    <property type="match status" value="1"/>
</dbReference>
<dbReference type="GO" id="GO:0015833">
    <property type="term" value="P:peptide transport"/>
    <property type="evidence" value="ECO:0007669"/>
    <property type="project" value="TreeGrafter"/>
</dbReference>
<dbReference type="InterPro" id="IPR000914">
    <property type="entry name" value="SBP_5_dom"/>
</dbReference>
<dbReference type="eggNOG" id="COG0747">
    <property type="taxonomic scope" value="Bacteria"/>
</dbReference>
<keyword evidence="4" id="KW-0812">Transmembrane</keyword>
<dbReference type="Pfam" id="PF00496">
    <property type="entry name" value="SBP_bac_5"/>
    <property type="match status" value="1"/>
</dbReference>
<dbReference type="Proteomes" id="UP000005156">
    <property type="component" value="Unassembled WGS sequence"/>
</dbReference>
<gene>
    <name evidence="6" type="ORF">HMPREF9439_02425</name>
</gene>
<evidence type="ECO:0000313" key="6">
    <source>
        <dbReference type="EMBL" id="EGG51221.1"/>
    </source>
</evidence>
<sequence length="576" mass="64196">MDLTVQEVLFFPARENTLKFISLKWFLHLPHDINFLLFSTFHRRFTMRRLVAIAMTCAAMGIGISSGAYAATFKWASQGDILTFDPHAQNEAFNNTANSYVYEALVNLNKGKVTPSLAESWTSVPEGFVFKLRKGVKFHEGETLTAEDVAFSINRALHPISQFKTFTAGILGAEALPNGDVLIKTINHSPVLLNQLAYLRILNKAWAEKHGATAPQNFVAKEEAYAAKHANGTGPFKLQSREVDIKTVFVENPDWWNKANKVGNVTEGIYTPIKSAATRMAALLSGEVDFVPDPATQDIQRLKNNSKVKLQSGPELRVLMISLDQMRDESPYVFVDGKKTDKNPFKDIRVRQALYQAIDIKTLQRAVMRGFSIPNGTIVSSETNGWSAKAADRLPYDPQAAKKLLAEAGYPNGFEFTLDCPNNRYINDEAIGKALAGMWAKIGVKVKVNAIPRANYFPKVLRYDSSVGMVGWGASTQDALFPLQSLVETVDVKKGNGLSNIGRVSDPELDALIEKIKEEENFDKRNELIEQALLRVNKNIYVLPLHTQVINWALKKNIDAPLRADDRLELDKVVVK</sequence>
<keyword evidence="3" id="KW-0732">Signal</keyword>
<dbReference type="Gene3D" id="3.10.105.10">
    <property type="entry name" value="Dipeptide-binding Protein, Domain 3"/>
    <property type="match status" value="1"/>
</dbReference>
<comment type="caution">
    <text evidence="6">The sequence shown here is derived from an EMBL/GenBank/DDBJ whole genome shotgun (WGS) entry which is preliminary data.</text>
</comment>
<evidence type="ECO:0000256" key="3">
    <source>
        <dbReference type="ARBA" id="ARBA00022729"/>
    </source>
</evidence>
<feature type="domain" description="Solute-binding protein family 5" evidence="5">
    <location>
        <begin position="112"/>
        <end position="488"/>
    </location>
</feature>
<keyword evidence="4" id="KW-0472">Membrane</keyword>
<comment type="similarity">
    <text evidence="1">Belongs to the bacterial solute-binding protein 5 family.</text>
</comment>
<evidence type="ECO:0000256" key="4">
    <source>
        <dbReference type="SAM" id="Phobius"/>
    </source>
</evidence>